<sequence>MSLAVDASRKNYETSDLFAIEIIIENVISTYNR</sequence>
<gene>
    <name evidence="1" type="ORF">ERS852502_00020</name>
</gene>
<evidence type="ECO:0000313" key="1">
    <source>
        <dbReference type="EMBL" id="CUQ80516.1"/>
    </source>
</evidence>
<evidence type="ECO:0000313" key="2">
    <source>
        <dbReference type="Proteomes" id="UP000078383"/>
    </source>
</evidence>
<reference evidence="1 2" key="1">
    <citation type="submission" date="2015-09" db="EMBL/GenBank/DDBJ databases">
        <authorList>
            <consortium name="Pathogen Informatics"/>
        </authorList>
    </citation>
    <scope>NUCLEOTIDE SEQUENCE [LARGE SCALE GENOMIC DNA]</scope>
    <source>
        <strain evidence="1 2">2789STDY5834889</strain>
    </source>
</reference>
<name>A0A174Z8K9_9FIRM</name>
<protein>
    <submittedName>
        <fullName evidence="1">Uncharacterized protein</fullName>
    </submittedName>
</protein>
<organism evidence="1 2">
    <name type="scientific">[Ruminococcus] torques</name>
    <dbReference type="NCBI Taxonomy" id="33039"/>
    <lineage>
        <taxon>Bacteria</taxon>
        <taxon>Bacillati</taxon>
        <taxon>Bacillota</taxon>
        <taxon>Clostridia</taxon>
        <taxon>Lachnospirales</taxon>
        <taxon>Lachnospiraceae</taxon>
        <taxon>Mediterraneibacter</taxon>
    </lineage>
</organism>
<proteinExistence type="predicted"/>
<accession>A0A174Z8K9</accession>
<dbReference type="Proteomes" id="UP000078383">
    <property type="component" value="Unassembled WGS sequence"/>
</dbReference>
<dbReference type="AlphaFoldDB" id="A0A174Z8K9"/>
<dbReference type="EMBL" id="CZBX01000001">
    <property type="protein sequence ID" value="CUQ80516.1"/>
    <property type="molecule type" value="Genomic_DNA"/>
</dbReference>